<protein>
    <submittedName>
        <fullName evidence="1">Uncharacterized protein</fullName>
    </submittedName>
</protein>
<feature type="non-terminal residue" evidence="1">
    <location>
        <position position="158"/>
    </location>
</feature>
<dbReference type="EMBL" id="HACM01006985">
    <property type="protein sequence ID" value="CRZ07427.1"/>
    <property type="molecule type" value="Transcribed_RNA"/>
</dbReference>
<proteinExistence type="predicted"/>
<accession>A0A0H5R0D6</accession>
<name>A0A0H5R0D6_9EUKA</name>
<dbReference type="AlphaFoldDB" id="A0A0H5R0D6"/>
<dbReference type="SUPFAM" id="SSF48295">
    <property type="entry name" value="TrpR-like"/>
    <property type="match status" value="1"/>
</dbReference>
<dbReference type="InterPro" id="IPR010921">
    <property type="entry name" value="Trp_repressor/repl_initiator"/>
</dbReference>
<sequence>MGRGKSIYSIREKQAIVEEAFAIVNNVKATARIYKIQPQQIRKWREQLSGVTCGLQKKMFRDPSKIVVERSDVFDHILAYFEQLRNRDIAVFVGMLAAEVRRYDASFLSGKTNDLNQRIIRFLHRNNLVHRRRTHVAQNTRHCHQKIRDFVDGVNSHI</sequence>
<dbReference type="GO" id="GO:0043565">
    <property type="term" value="F:sequence-specific DNA binding"/>
    <property type="evidence" value="ECO:0007669"/>
    <property type="project" value="InterPro"/>
</dbReference>
<evidence type="ECO:0000313" key="1">
    <source>
        <dbReference type="EMBL" id="CRZ07427.1"/>
    </source>
</evidence>
<organism evidence="1">
    <name type="scientific">Spongospora subterranea</name>
    <dbReference type="NCBI Taxonomy" id="70186"/>
    <lineage>
        <taxon>Eukaryota</taxon>
        <taxon>Sar</taxon>
        <taxon>Rhizaria</taxon>
        <taxon>Endomyxa</taxon>
        <taxon>Phytomyxea</taxon>
        <taxon>Plasmodiophorida</taxon>
        <taxon>Plasmodiophoridae</taxon>
        <taxon>Spongospora</taxon>
    </lineage>
</organism>
<reference evidence="1" key="1">
    <citation type="submission" date="2015-04" db="EMBL/GenBank/DDBJ databases">
        <title>The genome sequence of the plant pathogenic Rhizarian Plasmodiophora brassicae reveals insights in its biotrophic life cycle and the origin of chitin synthesis.</title>
        <authorList>
            <person name="Schwelm A."/>
            <person name="Fogelqvist J."/>
            <person name="Knaust A."/>
            <person name="Julke S."/>
            <person name="Lilja T."/>
            <person name="Dhandapani V."/>
            <person name="Bonilla-Rosso G."/>
            <person name="Karlsson M."/>
            <person name="Shevchenko A."/>
            <person name="Choi S.R."/>
            <person name="Kim H.G."/>
            <person name="Park J.Y."/>
            <person name="Lim Y.P."/>
            <person name="Ludwig-Muller J."/>
            <person name="Dixelius C."/>
        </authorList>
    </citation>
    <scope>NUCLEOTIDE SEQUENCE</scope>
    <source>
        <tissue evidence="1">Potato root galls</tissue>
    </source>
</reference>